<comment type="caution">
    <text evidence="2">The sequence shown here is derived from an EMBL/GenBank/DDBJ whole genome shotgun (WGS) entry which is preliminary data.</text>
</comment>
<dbReference type="AlphaFoldDB" id="A0A0G1DAW8"/>
<feature type="transmembrane region" description="Helical" evidence="1">
    <location>
        <begin position="46"/>
        <end position="62"/>
    </location>
</feature>
<feature type="transmembrane region" description="Helical" evidence="1">
    <location>
        <begin position="83"/>
        <end position="104"/>
    </location>
</feature>
<keyword evidence="1" id="KW-1133">Transmembrane helix</keyword>
<gene>
    <name evidence="2" type="ORF">UV68_C0002G0012</name>
</gene>
<dbReference type="Proteomes" id="UP000033980">
    <property type="component" value="Unassembled WGS sequence"/>
</dbReference>
<proteinExistence type="predicted"/>
<organism evidence="2 3">
    <name type="scientific">Candidatus Collierbacteria bacterium GW2011_GWC2_43_12</name>
    <dbReference type="NCBI Taxonomy" id="1618390"/>
    <lineage>
        <taxon>Bacteria</taxon>
        <taxon>Candidatus Collieribacteriota</taxon>
    </lineage>
</organism>
<accession>A0A0G1DAW8</accession>
<keyword evidence="1" id="KW-0472">Membrane</keyword>
<feature type="transmembrane region" description="Helical" evidence="1">
    <location>
        <begin position="16"/>
        <end position="34"/>
    </location>
</feature>
<evidence type="ECO:0000256" key="1">
    <source>
        <dbReference type="SAM" id="Phobius"/>
    </source>
</evidence>
<name>A0A0G1DAW8_9BACT</name>
<reference evidence="2 3" key="1">
    <citation type="journal article" date="2015" name="Nature">
        <title>rRNA introns, odd ribosomes, and small enigmatic genomes across a large radiation of phyla.</title>
        <authorList>
            <person name="Brown C.T."/>
            <person name="Hug L.A."/>
            <person name="Thomas B.C."/>
            <person name="Sharon I."/>
            <person name="Castelle C.J."/>
            <person name="Singh A."/>
            <person name="Wilkins M.J."/>
            <person name="Williams K.H."/>
            <person name="Banfield J.F."/>
        </authorList>
    </citation>
    <scope>NUCLEOTIDE SEQUENCE [LARGE SCALE GENOMIC DNA]</scope>
</reference>
<evidence type="ECO:0000313" key="2">
    <source>
        <dbReference type="EMBL" id="KKS94812.1"/>
    </source>
</evidence>
<protein>
    <submittedName>
        <fullName evidence="2">Uncharacterized protein</fullName>
    </submittedName>
</protein>
<sequence length="165" mass="18701">MEDTTQENSPESVNPTLRWFAFILFSLASLFLLYAYTTGQLGENDGMVWVFFPLLAVVCIPNKKIQAWLNGQLKKITSLFKGLLSLGIGLVILGVVIWGAWAVLNGIGNGLGSIGRYEGQTAEEWFNDYSEMEDKYQQFRSCVEDYDNFDVLTQIRYGGVFYYCE</sequence>
<dbReference type="EMBL" id="LCFK01000002">
    <property type="protein sequence ID" value="KKS94812.1"/>
    <property type="molecule type" value="Genomic_DNA"/>
</dbReference>
<evidence type="ECO:0000313" key="3">
    <source>
        <dbReference type="Proteomes" id="UP000033980"/>
    </source>
</evidence>
<keyword evidence="1" id="KW-0812">Transmembrane</keyword>